<organism evidence="1 2">
    <name type="scientific">Mucuna pruriens</name>
    <name type="common">Velvet bean</name>
    <name type="synonym">Dolichos pruriens</name>
    <dbReference type="NCBI Taxonomy" id="157652"/>
    <lineage>
        <taxon>Eukaryota</taxon>
        <taxon>Viridiplantae</taxon>
        <taxon>Streptophyta</taxon>
        <taxon>Embryophyta</taxon>
        <taxon>Tracheophyta</taxon>
        <taxon>Spermatophyta</taxon>
        <taxon>Magnoliopsida</taxon>
        <taxon>eudicotyledons</taxon>
        <taxon>Gunneridae</taxon>
        <taxon>Pentapetalae</taxon>
        <taxon>rosids</taxon>
        <taxon>fabids</taxon>
        <taxon>Fabales</taxon>
        <taxon>Fabaceae</taxon>
        <taxon>Papilionoideae</taxon>
        <taxon>50 kb inversion clade</taxon>
        <taxon>NPAAA clade</taxon>
        <taxon>indigoferoid/millettioid clade</taxon>
        <taxon>Phaseoleae</taxon>
        <taxon>Mucuna</taxon>
    </lineage>
</organism>
<evidence type="ECO:0000313" key="2">
    <source>
        <dbReference type="Proteomes" id="UP000257109"/>
    </source>
</evidence>
<comment type="caution">
    <text evidence="1">The sequence shown here is derived from an EMBL/GenBank/DDBJ whole genome shotgun (WGS) entry which is preliminary data.</text>
</comment>
<accession>A0A371EUK8</accession>
<dbReference type="Proteomes" id="UP000257109">
    <property type="component" value="Unassembled WGS sequence"/>
</dbReference>
<evidence type="ECO:0000313" key="1">
    <source>
        <dbReference type="EMBL" id="RDX69649.1"/>
    </source>
</evidence>
<sequence length="61" mass="7460">MSSTKEEGEEEEANSCLMENEEIFKDLNHFQFSYQELFQILNIVYWLQRFEKEIFKTIKGF</sequence>
<name>A0A371EUK8_MUCPR</name>
<protein>
    <submittedName>
        <fullName evidence="1">Uncharacterized protein</fullName>
    </submittedName>
</protein>
<feature type="non-terminal residue" evidence="1">
    <location>
        <position position="1"/>
    </location>
</feature>
<proteinExistence type="predicted"/>
<reference evidence="1" key="1">
    <citation type="submission" date="2018-05" db="EMBL/GenBank/DDBJ databases">
        <title>Draft genome of Mucuna pruriens seed.</title>
        <authorList>
            <person name="Nnadi N.E."/>
            <person name="Vos R."/>
            <person name="Hasami M.H."/>
            <person name="Devisetty U.K."/>
            <person name="Aguiy J.C."/>
        </authorList>
    </citation>
    <scope>NUCLEOTIDE SEQUENCE [LARGE SCALE GENOMIC DNA]</scope>
    <source>
        <strain evidence="1">JCA_2017</strain>
    </source>
</reference>
<keyword evidence="2" id="KW-1185">Reference proteome</keyword>
<gene>
    <name evidence="1" type="ORF">CR513_51217</name>
</gene>
<dbReference type="AlphaFoldDB" id="A0A371EUK8"/>
<dbReference type="EMBL" id="QJKJ01012019">
    <property type="protein sequence ID" value="RDX69649.1"/>
    <property type="molecule type" value="Genomic_DNA"/>
</dbReference>